<comment type="subcellular location">
    <subcellularLocation>
        <location evidence="1">Cell membrane</location>
        <topology evidence="1">Multi-pass membrane protein</topology>
    </subcellularLocation>
</comment>
<comment type="caution">
    <text evidence="9">The sequence shown here is derived from an EMBL/GenBank/DDBJ whole genome shotgun (WGS) entry which is preliminary data.</text>
</comment>
<comment type="similarity">
    <text evidence="2">Belongs to the autoinducer-2 exporter (AI-2E) (TC 2.A.86) family.</text>
</comment>
<keyword evidence="6 8" id="KW-1133">Transmembrane helix</keyword>
<evidence type="ECO:0000256" key="4">
    <source>
        <dbReference type="ARBA" id="ARBA00022475"/>
    </source>
</evidence>
<evidence type="ECO:0000256" key="3">
    <source>
        <dbReference type="ARBA" id="ARBA00022448"/>
    </source>
</evidence>
<accession>A0A842HB18</accession>
<evidence type="ECO:0000256" key="8">
    <source>
        <dbReference type="SAM" id="Phobius"/>
    </source>
</evidence>
<feature type="transmembrane region" description="Helical" evidence="8">
    <location>
        <begin position="307"/>
        <end position="328"/>
    </location>
</feature>
<dbReference type="RefSeq" id="WP_185674580.1">
    <property type="nucleotide sequence ID" value="NZ_JACHVB010000014.1"/>
</dbReference>
<dbReference type="GO" id="GO:0005886">
    <property type="term" value="C:plasma membrane"/>
    <property type="evidence" value="ECO:0007669"/>
    <property type="project" value="UniProtKB-SubCell"/>
</dbReference>
<evidence type="ECO:0000313" key="9">
    <source>
        <dbReference type="EMBL" id="MBC2593575.1"/>
    </source>
</evidence>
<keyword evidence="3" id="KW-0813">Transport</keyword>
<feature type="transmembrane region" description="Helical" evidence="8">
    <location>
        <begin position="184"/>
        <end position="206"/>
    </location>
</feature>
<dbReference type="PANTHER" id="PTHR21716">
    <property type="entry name" value="TRANSMEMBRANE PROTEIN"/>
    <property type="match status" value="1"/>
</dbReference>
<protein>
    <submittedName>
        <fullName evidence="9">AI-2E family transporter</fullName>
    </submittedName>
</protein>
<feature type="transmembrane region" description="Helical" evidence="8">
    <location>
        <begin position="340"/>
        <end position="356"/>
    </location>
</feature>
<feature type="transmembrane region" description="Helical" evidence="8">
    <location>
        <begin position="77"/>
        <end position="103"/>
    </location>
</feature>
<reference evidence="9 10" key="1">
    <citation type="submission" date="2020-07" db="EMBL/GenBank/DDBJ databases">
        <authorList>
            <person name="Feng X."/>
        </authorList>
    </citation>
    <scope>NUCLEOTIDE SEQUENCE [LARGE SCALE GENOMIC DNA]</scope>
    <source>
        <strain evidence="9 10">JCM31066</strain>
    </source>
</reference>
<dbReference type="GO" id="GO:0055085">
    <property type="term" value="P:transmembrane transport"/>
    <property type="evidence" value="ECO:0007669"/>
    <property type="project" value="TreeGrafter"/>
</dbReference>
<organism evidence="9 10">
    <name type="scientific">Ruficoccus amylovorans</name>
    <dbReference type="NCBI Taxonomy" id="1804625"/>
    <lineage>
        <taxon>Bacteria</taxon>
        <taxon>Pseudomonadati</taxon>
        <taxon>Verrucomicrobiota</taxon>
        <taxon>Opitutia</taxon>
        <taxon>Puniceicoccales</taxon>
        <taxon>Cerasicoccaceae</taxon>
        <taxon>Ruficoccus</taxon>
    </lineage>
</organism>
<dbReference type="PANTHER" id="PTHR21716:SF53">
    <property type="entry name" value="PERMEASE PERM-RELATED"/>
    <property type="match status" value="1"/>
</dbReference>
<feature type="transmembrane region" description="Helical" evidence="8">
    <location>
        <begin position="362"/>
        <end position="379"/>
    </location>
</feature>
<gene>
    <name evidence="9" type="ORF">H5P28_04800</name>
</gene>
<evidence type="ECO:0000256" key="2">
    <source>
        <dbReference type="ARBA" id="ARBA00009773"/>
    </source>
</evidence>
<proteinExistence type="inferred from homology"/>
<keyword evidence="5 8" id="KW-0812">Transmembrane</keyword>
<dbReference type="EMBL" id="JACHVB010000014">
    <property type="protein sequence ID" value="MBC2593575.1"/>
    <property type="molecule type" value="Genomic_DNA"/>
</dbReference>
<name>A0A842HB18_9BACT</name>
<evidence type="ECO:0000256" key="1">
    <source>
        <dbReference type="ARBA" id="ARBA00004651"/>
    </source>
</evidence>
<feature type="transmembrane region" description="Helical" evidence="8">
    <location>
        <begin position="17"/>
        <end position="41"/>
    </location>
</feature>
<feature type="transmembrane region" description="Helical" evidence="8">
    <location>
        <begin position="280"/>
        <end position="301"/>
    </location>
</feature>
<evidence type="ECO:0000256" key="5">
    <source>
        <dbReference type="ARBA" id="ARBA00022692"/>
    </source>
</evidence>
<dbReference type="Proteomes" id="UP000546464">
    <property type="component" value="Unassembled WGS sequence"/>
</dbReference>
<sequence>MGDKQPNKVFSDLQKRIVVAALTALGVVFLCAVVLLCFYLLKVFVSTFSGVLWPLAAAGILAMLLRPVVSLISRKLHLGLIPSILILYVIAILIAGVGVYAIFELFDKQIIVFFKTLPDQITELIASIRQKFPDLMDMGKNIFGEQKWAAMMDQSGELANRLLEVIKNSAGSMVSILQKSGKGVLTFFGLSAQFAIIPVYLFFLLLSDRDFSQDLKRELVFVNDKIRDDIVFLVREFVGIIVSFFRGQIVIGLIMGVCYAIGFSLVGLKFGFFIGMAMGFLNIIPYLGTILGLGMALPIGYLQSDGGVSTVIWVLGVFAAVQALEGYFLTPRIMGKQTGLHPMVIIIAIFFWGTALDGILGMILAIPLTAFFVVLWRLVKVKYLPMLMNKDDATSTLSAEEASRAEKA</sequence>
<evidence type="ECO:0000256" key="7">
    <source>
        <dbReference type="ARBA" id="ARBA00023136"/>
    </source>
</evidence>
<keyword evidence="7 8" id="KW-0472">Membrane</keyword>
<dbReference type="Pfam" id="PF01594">
    <property type="entry name" value="AI-2E_transport"/>
    <property type="match status" value="1"/>
</dbReference>
<evidence type="ECO:0000313" key="10">
    <source>
        <dbReference type="Proteomes" id="UP000546464"/>
    </source>
</evidence>
<dbReference type="InterPro" id="IPR002549">
    <property type="entry name" value="AI-2E-like"/>
</dbReference>
<keyword evidence="10" id="KW-1185">Reference proteome</keyword>
<feature type="transmembrane region" description="Helical" evidence="8">
    <location>
        <begin position="47"/>
        <end position="65"/>
    </location>
</feature>
<dbReference type="AlphaFoldDB" id="A0A842HB18"/>
<keyword evidence="4" id="KW-1003">Cell membrane</keyword>
<evidence type="ECO:0000256" key="6">
    <source>
        <dbReference type="ARBA" id="ARBA00022989"/>
    </source>
</evidence>
<feature type="transmembrane region" description="Helical" evidence="8">
    <location>
        <begin position="251"/>
        <end position="268"/>
    </location>
</feature>